<organism evidence="2">
    <name type="scientific">Culex pipiens</name>
    <name type="common">House mosquito</name>
    <dbReference type="NCBI Taxonomy" id="7175"/>
    <lineage>
        <taxon>Eukaryota</taxon>
        <taxon>Metazoa</taxon>
        <taxon>Ecdysozoa</taxon>
        <taxon>Arthropoda</taxon>
        <taxon>Hexapoda</taxon>
        <taxon>Insecta</taxon>
        <taxon>Pterygota</taxon>
        <taxon>Neoptera</taxon>
        <taxon>Endopterygota</taxon>
        <taxon>Diptera</taxon>
        <taxon>Nematocera</taxon>
        <taxon>Culicoidea</taxon>
        <taxon>Culicidae</taxon>
        <taxon>Culicinae</taxon>
        <taxon>Culicini</taxon>
        <taxon>Culex</taxon>
        <taxon>Culex</taxon>
    </lineage>
</organism>
<feature type="compositionally biased region" description="Low complexity" evidence="1">
    <location>
        <begin position="100"/>
        <end position="115"/>
    </location>
</feature>
<reference evidence="2" key="1">
    <citation type="submission" date="2021-05" db="EMBL/GenBank/DDBJ databases">
        <authorList>
            <person name="Alioto T."/>
            <person name="Alioto T."/>
            <person name="Gomez Garrido J."/>
        </authorList>
    </citation>
    <scope>NUCLEOTIDE SEQUENCE</scope>
</reference>
<dbReference type="EMBL" id="HBUE01071863">
    <property type="protein sequence ID" value="CAG6472998.1"/>
    <property type="molecule type" value="Transcribed_RNA"/>
</dbReference>
<feature type="region of interest" description="Disordered" evidence="1">
    <location>
        <begin position="1"/>
        <end position="62"/>
    </location>
</feature>
<protein>
    <submittedName>
        <fullName evidence="2">(northern house mosquito) hypothetical protein</fullName>
    </submittedName>
</protein>
<feature type="region of interest" description="Disordered" evidence="1">
    <location>
        <begin position="89"/>
        <end position="133"/>
    </location>
</feature>
<accession>A0A8D8BES9</accession>
<name>A0A8D8BES9_CULPI</name>
<proteinExistence type="predicted"/>
<evidence type="ECO:0000256" key="1">
    <source>
        <dbReference type="SAM" id="MobiDB-lite"/>
    </source>
</evidence>
<sequence length="133" mass="14779">MVQQRRALHQRPEGKPLEPPVPAPHRVARPVFIHPQNFGPEDDPAPFTGHSNRKRSPPCDKQKQLFVDSIAPSRLDVWKTAEFRQKANWFDSDSGGEAEPTCPSSRPSTVVPVVRLPQRLNADRLDGDAGTGT</sequence>
<evidence type="ECO:0000313" key="2">
    <source>
        <dbReference type="EMBL" id="CAG6472998.1"/>
    </source>
</evidence>
<dbReference type="AlphaFoldDB" id="A0A8D8BES9"/>